<dbReference type="GO" id="GO:0008408">
    <property type="term" value="F:3'-5' exonuclease activity"/>
    <property type="evidence" value="ECO:0007669"/>
    <property type="project" value="UniProtKB-ARBA"/>
</dbReference>
<dbReference type="AlphaFoldDB" id="A0ABD3EKM9"/>
<organism evidence="4 5">
    <name type="scientific">Castilleja foliolosa</name>
    <dbReference type="NCBI Taxonomy" id="1961234"/>
    <lineage>
        <taxon>Eukaryota</taxon>
        <taxon>Viridiplantae</taxon>
        <taxon>Streptophyta</taxon>
        <taxon>Embryophyta</taxon>
        <taxon>Tracheophyta</taxon>
        <taxon>Spermatophyta</taxon>
        <taxon>Magnoliopsida</taxon>
        <taxon>eudicotyledons</taxon>
        <taxon>Gunneridae</taxon>
        <taxon>Pentapetalae</taxon>
        <taxon>asterids</taxon>
        <taxon>lamiids</taxon>
        <taxon>Lamiales</taxon>
        <taxon>Orobanchaceae</taxon>
        <taxon>Pedicularideae</taxon>
        <taxon>Castillejinae</taxon>
        <taxon>Castilleja</taxon>
    </lineage>
</organism>
<dbReference type="SUPFAM" id="SSF53098">
    <property type="entry name" value="Ribonuclease H-like"/>
    <property type="match status" value="1"/>
</dbReference>
<dbReference type="Pfam" id="PF01612">
    <property type="entry name" value="DNA_pol_A_exo1"/>
    <property type="match status" value="1"/>
</dbReference>
<dbReference type="InterPro" id="IPR036397">
    <property type="entry name" value="RNaseH_sf"/>
</dbReference>
<dbReference type="PANTHER" id="PTHR13620:SF105">
    <property type="entry name" value="OS01G0737700 PROTEIN"/>
    <property type="match status" value="1"/>
</dbReference>
<evidence type="ECO:0000256" key="2">
    <source>
        <dbReference type="ARBA" id="ARBA00022801"/>
    </source>
</evidence>
<keyword evidence="2" id="KW-0378">Hydrolase</keyword>
<evidence type="ECO:0000259" key="3">
    <source>
        <dbReference type="SMART" id="SM00474"/>
    </source>
</evidence>
<evidence type="ECO:0000256" key="1">
    <source>
        <dbReference type="ARBA" id="ARBA00022722"/>
    </source>
</evidence>
<reference evidence="5" key="1">
    <citation type="journal article" date="2024" name="IScience">
        <title>Strigolactones Initiate the Formation of Haustorium-like Structures in Castilleja.</title>
        <authorList>
            <person name="Buerger M."/>
            <person name="Peterson D."/>
            <person name="Chory J."/>
        </authorList>
    </citation>
    <scope>NUCLEOTIDE SEQUENCE [LARGE SCALE GENOMIC DNA]</scope>
</reference>
<evidence type="ECO:0000313" key="4">
    <source>
        <dbReference type="EMBL" id="KAL3654973.1"/>
    </source>
</evidence>
<evidence type="ECO:0000313" key="5">
    <source>
        <dbReference type="Proteomes" id="UP001632038"/>
    </source>
</evidence>
<feature type="domain" description="3'-5' exonuclease" evidence="3">
    <location>
        <begin position="25"/>
        <end position="200"/>
    </location>
</feature>
<dbReference type="Proteomes" id="UP001632038">
    <property type="component" value="Unassembled WGS sequence"/>
</dbReference>
<name>A0ABD3EKM9_9LAMI</name>
<gene>
    <name evidence="4" type="ORF">CASFOL_000759</name>
</gene>
<dbReference type="InterPro" id="IPR051132">
    <property type="entry name" value="3-5_Exonuclease_domain"/>
</dbReference>
<protein>
    <recommendedName>
        <fullName evidence="3">3'-5' exonuclease domain-containing protein</fullName>
    </recommendedName>
</protein>
<accession>A0ABD3EKM9</accession>
<dbReference type="SMART" id="SM00474">
    <property type="entry name" value="35EXOc"/>
    <property type="match status" value="1"/>
</dbReference>
<proteinExistence type="predicted"/>
<dbReference type="Gene3D" id="3.30.420.10">
    <property type="entry name" value="Ribonuclease H-like superfamily/Ribonuclease H"/>
    <property type="match status" value="1"/>
</dbReference>
<dbReference type="CDD" id="cd06141">
    <property type="entry name" value="WRN_exo"/>
    <property type="match status" value="1"/>
</dbReference>
<dbReference type="PANTHER" id="PTHR13620">
    <property type="entry name" value="3-5 EXONUCLEASE"/>
    <property type="match status" value="1"/>
</dbReference>
<dbReference type="EMBL" id="JAVIJP010000002">
    <property type="protein sequence ID" value="KAL3654973.1"/>
    <property type="molecule type" value="Genomic_DNA"/>
</dbReference>
<comment type="caution">
    <text evidence="4">The sequence shown here is derived from an EMBL/GenBank/DDBJ whole genome shotgun (WGS) entry which is preliminary data.</text>
</comment>
<keyword evidence="1" id="KW-0540">Nuclease</keyword>
<dbReference type="InterPro" id="IPR012337">
    <property type="entry name" value="RNaseH-like_sf"/>
</dbReference>
<sequence>MEEAYKNYDVVFYEDTIHTTVTADPNIVSNWISAIKHFHRYNLVVGLDVEWRPSCNSFQNHVATVQICVGNCCLIYQIIHSTNRFTQSLIDFLSNDDFTFVSVDVQSDFNVLKTDYEMRCNPRTVDLRMLTASALDWSDLNRHGLKTLASLVLGKEMDKLKRVRTSNWNTSWLTDEQVNYACIDVFVSFKIGKVLKAYYWS</sequence>
<dbReference type="InterPro" id="IPR002562">
    <property type="entry name" value="3'-5'_exonuclease_dom"/>
</dbReference>
<keyword evidence="5" id="KW-1185">Reference proteome</keyword>